<organism evidence="1 2">
    <name type="scientific">Boothiomyces macroporosus</name>
    <dbReference type="NCBI Taxonomy" id="261099"/>
    <lineage>
        <taxon>Eukaryota</taxon>
        <taxon>Fungi</taxon>
        <taxon>Fungi incertae sedis</taxon>
        <taxon>Chytridiomycota</taxon>
        <taxon>Chytridiomycota incertae sedis</taxon>
        <taxon>Chytridiomycetes</taxon>
        <taxon>Rhizophydiales</taxon>
        <taxon>Terramycetaceae</taxon>
        <taxon>Boothiomyces</taxon>
    </lineage>
</organism>
<dbReference type="Proteomes" id="UP001210925">
    <property type="component" value="Unassembled WGS sequence"/>
</dbReference>
<keyword evidence="2" id="KW-1185">Reference proteome</keyword>
<gene>
    <name evidence="1" type="ORF">HK103_006719</name>
</gene>
<evidence type="ECO:0000313" key="1">
    <source>
        <dbReference type="EMBL" id="KAJ3254922.1"/>
    </source>
</evidence>
<name>A0AAD5UGK5_9FUNG</name>
<dbReference type="AlphaFoldDB" id="A0AAD5UGK5"/>
<dbReference type="EMBL" id="JADGKB010000075">
    <property type="protein sequence ID" value="KAJ3254922.1"/>
    <property type="molecule type" value="Genomic_DNA"/>
</dbReference>
<sequence>MARTSAKHLRGINPLVKDGSGGWGTYNDDLQTLPSYKAEPSHKVRIADDLEFAMMKSQDADKVIVDKQKAIMDQEERDLKLAMQLSLMEQKDEINLEEWVVVDENNWVMVDKE</sequence>
<reference evidence="1" key="1">
    <citation type="submission" date="2020-05" db="EMBL/GenBank/DDBJ databases">
        <title>Phylogenomic resolution of chytrid fungi.</title>
        <authorList>
            <person name="Stajich J.E."/>
            <person name="Amses K."/>
            <person name="Simmons R."/>
            <person name="Seto K."/>
            <person name="Myers J."/>
            <person name="Bonds A."/>
            <person name="Quandt C.A."/>
            <person name="Barry K."/>
            <person name="Liu P."/>
            <person name="Grigoriev I."/>
            <person name="Longcore J.E."/>
            <person name="James T.Y."/>
        </authorList>
    </citation>
    <scope>NUCLEOTIDE SEQUENCE</scope>
    <source>
        <strain evidence="1">PLAUS21</strain>
    </source>
</reference>
<protein>
    <submittedName>
        <fullName evidence="1">Uncharacterized protein</fullName>
    </submittedName>
</protein>
<comment type="caution">
    <text evidence="1">The sequence shown here is derived from an EMBL/GenBank/DDBJ whole genome shotgun (WGS) entry which is preliminary data.</text>
</comment>
<evidence type="ECO:0000313" key="2">
    <source>
        <dbReference type="Proteomes" id="UP001210925"/>
    </source>
</evidence>
<accession>A0AAD5UGK5</accession>
<proteinExistence type="predicted"/>